<name>A0AAE4TUQ6_9LEPT</name>
<gene>
    <name evidence="3" type="ORF">CH379_008400</name>
</gene>
<evidence type="ECO:0008006" key="5">
    <source>
        <dbReference type="Google" id="ProtNLM"/>
    </source>
</evidence>
<accession>A0AAE4TUQ6</accession>
<organism evidence="3 4">
    <name type="scientific">Leptospira ellisii</name>
    <dbReference type="NCBI Taxonomy" id="2023197"/>
    <lineage>
        <taxon>Bacteria</taxon>
        <taxon>Pseudomonadati</taxon>
        <taxon>Spirochaetota</taxon>
        <taxon>Spirochaetia</taxon>
        <taxon>Leptospirales</taxon>
        <taxon>Leptospiraceae</taxon>
        <taxon>Leptospira</taxon>
    </lineage>
</organism>
<dbReference type="Proteomes" id="UP000232122">
    <property type="component" value="Unassembled WGS sequence"/>
</dbReference>
<proteinExistence type="predicted"/>
<evidence type="ECO:0000313" key="4">
    <source>
        <dbReference type="Proteomes" id="UP000232122"/>
    </source>
</evidence>
<dbReference type="PROSITE" id="PS51257">
    <property type="entry name" value="PROKAR_LIPOPROTEIN"/>
    <property type="match status" value="1"/>
</dbReference>
<dbReference type="EMBL" id="NPEF02000009">
    <property type="protein sequence ID" value="MDV6235643.1"/>
    <property type="molecule type" value="Genomic_DNA"/>
</dbReference>
<comment type="caution">
    <text evidence="3">The sequence shown here is derived from an EMBL/GenBank/DDBJ whole genome shotgun (WGS) entry which is preliminary data.</text>
</comment>
<evidence type="ECO:0000256" key="1">
    <source>
        <dbReference type="SAM" id="MobiDB-lite"/>
    </source>
</evidence>
<dbReference type="RefSeq" id="WP_125179709.1">
    <property type="nucleotide sequence ID" value="NZ_NPEF02000009.1"/>
</dbReference>
<reference evidence="3 4" key="1">
    <citation type="journal article" date="2018" name="Microb. Genom.">
        <title>Deciphering the unexplored Leptospira diversity from soils uncovers genomic evolution to virulence.</title>
        <authorList>
            <person name="Thibeaux R."/>
            <person name="Iraola G."/>
            <person name="Ferres I."/>
            <person name="Bierque E."/>
            <person name="Girault D."/>
            <person name="Soupe-Gilbert M.E."/>
            <person name="Picardeau M."/>
            <person name="Goarant C."/>
        </authorList>
    </citation>
    <scope>NUCLEOTIDE SEQUENCE [LARGE SCALE GENOMIC DNA]</scope>
    <source>
        <strain evidence="3 4">ATI7-C-A5</strain>
    </source>
</reference>
<keyword evidence="2" id="KW-0812">Transmembrane</keyword>
<dbReference type="AlphaFoldDB" id="A0AAE4TUQ6"/>
<protein>
    <recommendedName>
        <fullName evidence="5">Lipoprotein</fullName>
    </recommendedName>
</protein>
<evidence type="ECO:0000256" key="2">
    <source>
        <dbReference type="SAM" id="Phobius"/>
    </source>
</evidence>
<feature type="transmembrane region" description="Helical" evidence="2">
    <location>
        <begin position="20"/>
        <end position="38"/>
    </location>
</feature>
<keyword evidence="2" id="KW-0472">Membrane</keyword>
<sequence length="216" mass="24978">MLLTMKKIFVYNRPAFRPFLWCSIAVGLGCLLLLPPYYFVRTRILNSERIWEEFSFEFFGAAALEFFIFWFALFLLWSGLRRLTKIERIFVDPEFISFAGGLFLSSGKRFYTGGWIKIPLSKDFRFRAVKDGFLKGVGFYLDFPVDGGRHSYLIAEHCGNPFRLAGRINAVLEECGSFARTVHMSKPLEKRFHKKKGKKETANAVRKKAASSKNRV</sequence>
<feature type="region of interest" description="Disordered" evidence="1">
    <location>
        <begin position="192"/>
        <end position="216"/>
    </location>
</feature>
<keyword evidence="2" id="KW-1133">Transmembrane helix</keyword>
<feature type="transmembrane region" description="Helical" evidence="2">
    <location>
        <begin position="58"/>
        <end position="80"/>
    </location>
</feature>
<keyword evidence="4" id="KW-1185">Reference proteome</keyword>
<feature type="compositionally biased region" description="Basic residues" evidence="1">
    <location>
        <begin position="205"/>
        <end position="216"/>
    </location>
</feature>
<evidence type="ECO:0000313" key="3">
    <source>
        <dbReference type="EMBL" id="MDV6235643.1"/>
    </source>
</evidence>